<dbReference type="Proteomes" id="UP000002881">
    <property type="component" value="Chromosome"/>
</dbReference>
<evidence type="ECO:0008006" key="3">
    <source>
        <dbReference type="Google" id="ProtNLM"/>
    </source>
</evidence>
<keyword evidence="2" id="KW-1185">Reference proteome</keyword>
<accession>I2F3X9</accession>
<gene>
    <name evidence="1" type="ORF">Theba_0926</name>
</gene>
<dbReference type="GeneID" id="87106758"/>
<dbReference type="RefSeq" id="WP_014730655.1">
    <property type="nucleotide sequence ID" value="NC_017934.1"/>
</dbReference>
<organism evidence="1 2">
    <name type="scientific">Mesotoga prima MesG1.Ag.4.2</name>
    <dbReference type="NCBI Taxonomy" id="660470"/>
    <lineage>
        <taxon>Bacteria</taxon>
        <taxon>Thermotogati</taxon>
        <taxon>Thermotogota</taxon>
        <taxon>Thermotogae</taxon>
        <taxon>Kosmotogales</taxon>
        <taxon>Kosmotogaceae</taxon>
        <taxon>Mesotoga</taxon>
    </lineage>
</organism>
<protein>
    <recommendedName>
        <fullName evidence="3">Capsule assembly protein Wzi</fullName>
    </recommendedName>
</protein>
<name>I2F3X9_9BACT</name>
<dbReference type="HOGENOM" id="CLU_591621_0_0_0"/>
<dbReference type="EMBL" id="CP003532">
    <property type="protein sequence ID" value="AFK06632.1"/>
    <property type="molecule type" value="Genomic_DNA"/>
</dbReference>
<sequence length="462" mass="53094" precursor="true">MKRLLLLFVIVISVALCAKTGLFLSIYPVLSLNNYTVHDRDYQPGFDDLRTYFSYPAFASAGVEFSGSSYRALFRLDFRQDITSFLRGRSWSNFPIRHNAYTLYIDTDLPRVGFAEFENDFLRISAGKRRLHFGPATYNFVLSETVPYFEHLWLDLGAEVLSGKYFYSFFVISSDRSIFDSPRTLIGHSIGYEGSSTRVGFVETNLISNTFPDLRDMSPFMVFHNNYAKNSNVNAGLFVESRIGILELYGMLYADDILIPGDRTENPTSLGWYLGGEAALIDGNSYVGPVLWDEQFGLREKTLFKESGGLKLKYEHYHSTPYLYNREFEEGKYINPIRFNADDIEGGAYLVINGFYGFPYGPDISLDLLALSYETRRIFTELRIEYIRQGSYRIEDFYGEPFEFDWYRLAQPITGKARLSLNFHYSPDEKQEVTLSASMALGGKSEFSLKIGYGRLFNFLEF</sequence>
<reference evidence="1 2" key="1">
    <citation type="journal article" date="2012" name="Genome Biol. Evol.">
        <title>Genome Sequence of the Mesophilic Thermotogales Bacterium Mesotoga prima MesG1.Ag.4.2 Reveals the Largest Thermotogales Genome To Date.</title>
        <authorList>
            <person name="Zhaxybayeva O."/>
            <person name="Swithers K.S."/>
            <person name="Foght J."/>
            <person name="Green A.G."/>
            <person name="Bruce D."/>
            <person name="Detter C."/>
            <person name="Han S."/>
            <person name="Teshima H."/>
            <person name="Han J."/>
            <person name="Woyke T."/>
            <person name="Pitluck S."/>
            <person name="Nolan M."/>
            <person name="Ivanova N."/>
            <person name="Pati A."/>
            <person name="Land M.L."/>
            <person name="Dlutek M."/>
            <person name="Doolittle W.F."/>
            <person name="Noll K.M."/>
            <person name="Nesbo C.L."/>
        </authorList>
    </citation>
    <scope>NUCLEOTIDE SEQUENCE [LARGE SCALE GENOMIC DNA]</scope>
    <source>
        <strain evidence="2">mesG1.Ag.4.2</strain>
    </source>
</reference>
<dbReference type="KEGG" id="mpg:Theba_0926"/>
<evidence type="ECO:0000313" key="1">
    <source>
        <dbReference type="EMBL" id="AFK06632.1"/>
    </source>
</evidence>
<dbReference type="AlphaFoldDB" id="I2F3X9"/>
<proteinExistence type="predicted"/>
<evidence type="ECO:0000313" key="2">
    <source>
        <dbReference type="Proteomes" id="UP000002881"/>
    </source>
</evidence>